<dbReference type="InterPro" id="IPR052269">
    <property type="entry name" value="Golgi-PI4KB_interaction"/>
</dbReference>
<organism evidence="2 3">
    <name type="scientific">Romanomermis culicivorax</name>
    <name type="common">Nematode worm</name>
    <dbReference type="NCBI Taxonomy" id="13658"/>
    <lineage>
        <taxon>Eukaryota</taxon>
        <taxon>Metazoa</taxon>
        <taxon>Ecdysozoa</taxon>
        <taxon>Nematoda</taxon>
        <taxon>Enoplea</taxon>
        <taxon>Dorylaimia</taxon>
        <taxon>Mermithida</taxon>
        <taxon>Mermithoidea</taxon>
        <taxon>Mermithidae</taxon>
        <taxon>Romanomermis</taxon>
    </lineage>
</organism>
<dbReference type="WBParaSite" id="nRc.2.0.1.t33055-RA">
    <property type="protein sequence ID" value="nRc.2.0.1.t33055-RA"/>
    <property type="gene ID" value="nRc.2.0.1.g33055"/>
</dbReference>
<dbReference type="GO" id="GO:0000139">
    <property type="term" value="C:Golgi membrane"/>
    <property type="evidence" value="ECO:0007669"/>
    <property type="project" value="TreeGrafter"/>
</dbReference>
<proteinExistence type="predicted"/>
<dbReference type="PANTHER" id="PTHR22973">
    <property type="entry name" value="LD35087P"/>
    <property type="match status" value="1"/>
</dbReference>
<accession>A0A915K2X9</accession>
<keyword evidence="2" id="KW-1185">Reference proteome</keyword>
<reference evidence="3" key="1">
    <citation type="submission" date="2022-11" db="UniProtKB">
        <authorList>
            <consortium name="WormBaseParasite"/>
        </authorList>
    </citation>
    <scope>IDENTIFICATION</scope>
</reference>
<dbReference type="AlphaFoldDB" id="A0A915K2X9"/>
<feature type="region of interest" description="Disordered" evidence="1">
    <location>
        <begin position="56"/>
        <end position="104"/>
    </location>
</feature>
<feature type="compositionally biased region" description="Polar residues" evidence="1">
    <location>
        <begin position="59"/>
        <end position="79"/>
    </location>
</feature>
<feature type="compositionally biased region" description="Acidic residues" evidence="1">
    <location>
        <begin position="80"/>
        <end position="89"/>
    </location>
</feature>
<evidence type="ECO:0000313" key="2">
    <source>
        <dbReference type="Proteomes" id="UP000887565"/>
    </source>
</evidence>
<evidence type="ECO:0000313" key="3">
    <source>
        <dbReference type="WBParaSite" id="nRc.2.0.1.t33055-RA"/>
    </source>
</evidence>
<sequence length="155" mass="17698">MQRKQIQEALNKQTLEQFTNYARQLHPDSPEEQLKLIKHLQEQHYVQYMQQIYEQQEQSSNHISQNGSLGDVPTLNNSVSEEEAGESSDIEGATETPSNSQIVPASIWTRKDIKEFKATINKESPESIIKVGHGETVTVLCNFLERIQCMIIGNR</sequence>
<evidence type="ECO:0000256" key="1">
    <source>
        <dbReference type="SAM" id="MobiDB-lite"/>
    </source>
</evidence>
<name>A0A915K2X9_ROMCU</name>
<protein>
    <submittedName>
        <fullName evidence="3">Uncharacterized protein</fullName>
    </submittedName>
</protein>
<dbReference type="PANTHER" id="PTHR22973:SF12">
    <property type="entry name" value="LD35087P"/>
    <property type="match status" value="1"/>
</dbReference>
<dbReference type="Proteomes" id="UP000887565">
    <property type="component" value="Unplaced"/>
</dbReference>
<dbReference type="Gene3D" id="2.60.120.680">
    <property type="entry name" value="GOLD domain"/>
    <property type="match status" value="1"/>
</dbReference>